<feature type="region of interest" description="Disordered" evidence="1">
    <location>
        <begin position="1"/>
        <end position="123"/>
    </location>
</feature>
<dbReference type="Proteomes" id="UP000187203">
    <property type="component" value="Unassembled WGS sequence"/>
</dbReference>
<proteinExistence type="predicted"/>
<feature type="compositionally biased region" description="Polar residues" evidence="1">
    <location>
        <begin position="68"/>
        <end position="86"/>
    </location>
</feature>
<protein>
    <submittedName>
        <fullName evidence="2">Uncharacterized protein</fullName>
    </submittedName>
</protein>
<name>A0A1R3IJ39_9ROSI</name>
<gene>
    <name evidence="2" type="ORF">COLO4_22913</name>
</gene>
<reference evidence="3" key="1">
    <citation type="submission" date="2013-09" db="EMBL/GenBank/DDBJ databases">
        <title>Corchorus olitorius genome sequencing.</title>
        <authorList>
            <person name="Alam M."/>
            <person name="Haque M.S."/>
            <person name="Islam M.S."/>
            <person name="Emdad E.M."/>
            <person name="Islam M.M."/>
            <person name="Ahmed B."/>
            <person name="Halim A."/>
            <person name="Hossen Q.M.M."/>
            <person name="Hossain M.Z."/>
            <person name="Ahmed R."/>
            <person name="Khan M.M."/>
            <person name="Islam R."/>
            <person name="Rashid M.M."/>
            <person name="Khan S.A."/>
            <person name="Rahman M.S."/>
            <person name="Alam M."/>
            <person name="Yahiya A.S."/>
            <person name="Khan M.S."/>
            <person name="Azam M.S."/>
            <person name="Haque T."/>
            <person name="Lashkar M.Z.H."/>
            <person name="Akhand A.I."/>
            <person name="Morshed G."/>
            <person name="Roy S."/>
            <person name="Uddin K.S."/>
            <person name="Rabeya T."/>
            <person name="Hossain A.S."/>
            <person name="Chowdhury A."/>
            <person name="Snigdha A.R."/>
            <person name="Mortoza M.S."/>
            <person name="Matin S.A."/>
            <person name="Hoque S.M.E."/>
            <person name="Islam M.K."/>
            <person name="Roy D.K."/>
            <person name="Haider R."/>
            <person name="Moosa M.M."/>
            <person name="Elias S.M."/>
            <person name="Hasan A.M."/>
            <person name="Jahan S."/>
            <person name="Shafiuddin M."/>
            <person name="Mahmood N."/>
            <person name="Shommy N.S."/>
        </authorList>
    </citation>
    <scope>NUCLEOTIDE SEQUENCE [LARGE SCALE GENOMIC DNA]</scope>
    <source>
        <strain evidence="3">cv. O-4</strain>
    </source>
</reference>
<comment type="caution">
    <text evidence="2">The sequence shown here is derived from an EMBL/GenBank/DDBJ whole genome shotgun (WGS) entry which is preliminary data.</text>
</comment>
<evidence type="ECO:0000313" key="2">
    <source>
        <dbReference type="EMBL" id="OMO82608.1"/>
    </source>
</evidence>
<accession>A0A1R3IJ39</accession>
<dbReference type="EMBL" id="AWUE01018103">
    <property type="protein sequence ID" value="OMO82608.1"/>
    <property type="molecule type" value="Genomic_DNA"/>
</dbReference>
<evidence type="ECO:0000256" key="1">
    <source>
        <dbReference type="SAM" id="MobiDB-lite"/>
    </source>
</evidence>
<keyword evidence="3" id="KW-1185">Reference proteome</keyword>
<feature type="compositionally biased region" description="Acidic residues" evidence="1">
    <location>
        <begin position="39"/>
        <end position="51"/>
    </location>
</feature>
<dbReference type="AlphaFoldDB" id="A0A1R3IJ39"/>
<sequence>MEAMYSPRSMPQNMEDKEDLPFSKSDAVNRKDSTVSPSEEVESSDNDDDEWILVTQRKSRKRGDQHPKNTPLSESSQHPQNVSLNKSQHKRRLHPFFRNEDNKGPRVLKSDFSPEVSEQRSPKPVKLEEFFPKGFLNENEIIIASTGNVRIKGKKQIEITITKDPSESSTSEPSSMIPKDITIATPLKASSLGKKKTPSLRYVPKVLKETCALPLVSLANNQVNKPLEGFIRPSEGAIEHESLHQEGIVHSYGPNAYRLIAKAGFDLSKPTTVDELHTEKTTEKLQEITDAHQKLINEAKGRLFSKAGLGCEPPKPIQIHGKKNDHSTSIQHISVEIVDEVKTPLKYAIQNSSLVSVFDRLGNTSTSCVSHVHVSI</sequence>
<evidence type="ECO:0000313" key="3">
    <source>
        <dbReference type="Proteomes" id="UP000187203"/>
    </source>
</evidence>
<organism evidence="2 3">
    <name type="scientific">Corchorus olitorius</name>
    <dbReference type="NCBI Taxonomy" id="93759"/>
    <lineage>
        <taxon>Eukaryota</taxon>
        <taxon>Viridiplantae</taxon>
        <taxon>Streptophyta</taxon>
        <taxon>Embryophyta</taxon>
        <taxon>Tracheophyta</taxon>
        <taxon>Spermatophyta</taxon>
        <taxon>Magnoliopsida</taxon>
        <taxon>eudicotyledons</taxon>
        <taxon>Gunneridae</taxon>
        <taxon>Pentapetalae</taxon>
        <taxon>rosids</taxon>
        <taxon>malvids</taxon>
        <taxon>Malvales</taxon>
        <taxon>Malvaceae</taxon>
        <taxon>Grewioideae</taxon>
        <taxon>Apeibeae</taxon>
        <taxon>Corchorus</taxon>
    </lineage>
</organism>